<dbReference type="GO" id="GO:0016020">
    <property type="term" value="C:membrane"/>
    <property type="evidence" value="ECO:0007669"/>
    <property type="project" value="UniProtKB-SubCell"/>
</dbReference>
<evidence type="ECO:0000256" key="2">
    <source>
        <dbReference type="ARBA" id="ARBA00022692"/>
    </source>
</evidence>
<feature type="domain" description="TLC" evidence="7">
    <location>
        <begin position="68"/>
        <end position="265"/>
    </location>
</feature>
<evidence type="ECO:0000256" key="4">
    <source>
        <dbReference type="ARBA" id="ARBA00023136"/>
    </source>
</evidence>
<evidence type="ECO:0000259" key="7">
    <source>
        <dbReference type="PROSITE" id="PS50922"/>
    </source>
</evidence>
<dbReference type="PROSITE" id="PS50922">
    <property type="entry name" value="TLC"/>
    <property type="match status" value="1"/>
</dbReference>
<accession>A0A9W8G917</accession>
<feature type="transmembrane region" description="Helical" evidence="6">
    <location>
        <begin position="110"/>
        <end position="130"/>
    </location>
</feature>
<feature type="transmembrane region" description="Helical" evidence="6">
    <location>
        <begin position="161"/>
        <end position="182"/>
    </location>
</feature>
<dbReference type="PANTHER" id="PTHR13439:SF0">
    <property type="entry name" value="TOPOISOMERASE I DAMAGE AFFECTED PROTEIN 4"/>
    <property type="match status" value="1"/>
</dbReference>
<dbReference type="InterPro" id="IPR006634">
    <property type="entry name" value="TLC-dom"/>
</dbReference>
<protein>
    <recommendedName>
        <fullName evidence="7">TLC domain-containing protein</fullName>
    </recommendedName>
</protein>
<feature type="transmembrane region" description="Helical" evidence="6">
    <location>
        <begin position="194"/>
        <end position="220"/>
    </location>
</feature>
<evidence type="ECO:0000256" key="3">
    <source>
        <dbReference type="ARBA" id="ARBA00022989"/>
    </source>
</evidence>
<dbReference type="Proteomes" id="UP001151518">
    <property type="component" value="Unassembled WGS sequence"/>
</dbReference>
<dbReference type="OrthoDB" id="10266980at2759"/>
<proteinExistence type="predicted"/>
<evidence type="ECO:0000256" key="5">
    <source>
        <dbReference type="PROSITE-ProRule" id="PRU00205"/>
    </source>
</evidence>
<evidence type="ECO:0000313" key="9">
    <source>
        <dbReference type="Proteomes" id="UP001151518"/>
    </source>
</evidence>
<feature type="transmembrane region" description="Helical" evidence="6">
    <location>
        <begin position="240"/>
        <end position="260"/>
    </location>
</feature>
<evidence type="ECO:0000256" key="1">
    <source>
        <dbReference type="ARBA" id="ARBA00004141"/>
    </source>
</evidence>
<keyword evidence="2 5" id="KW-0812">Transmembrane</keyword>
<dbReference type="GO" id="GO:0055088">
    <property type="term" value="P:lipid homeostasis"/>
    <property type="evidence" value="ECO:0007669"/>
    <property type="project" value="TreeGrafter"/>
</dbReference>
<gene>
    <name evidence="8" type="ORF">GGI25_003177</name>
</gene>
<evidence type="ECO:0000313" key="8">
    <source>
        <dbReference type="EMBL" id="KAJ2677422.1"/>
    </source>
</evidence>
<comment type="caution">
    <text evidence="8">The sequence shown here is derived from an EMBL/GenBank/DDBJ whole genome shotgun (WGS) entry which is preliminary data.</text>
</comment>
<keyword evidence="4 5" id="KW-0472">Membrane</keyword>
<evidence type="ECO:0000256" key="6">
    <source>
        <dbReference type="SAM" id="Phobius"/>
    </source>
</evidence>
<name>A0A9W8G917_9FUNG</name>
<keyword evidence="3 6" id="KW-1133">Transmembrane helix</keyword>
<dbReference type="EMBL" id="JANBTW010000033">
    <property type="protein sequence ID" value="KAJ2677422.1"/>
    <property type="molecule type" value="Genomic_DNA"/>
</dbReference>
<comment type="subcellular location">
    <subcellularLocation>
        <location evidence="1">Membrane</location>
        <topology evidence="1">Multi-pass membrane protein</topology>
    </subcellularLocation>
</comment>
<dbReference type="AlphaFoldDB" id="A0A9W8G917"/>
<dbReference type="GO" id="GO:0005783">
    <property type="term" value="C:endoplasmic reticulum"/>
    <property type="evidence" value="ECO:0007669"/>
    <property type="project" value="TreeGrafter"/>
</dbReference>
<organism evidence="8 9">
    <name type="scientific">Coemansia spiralis</name>
    <dbReference type="NCBI Taxonomy" id="417178"/>
    <lineage>
        <taxon>Eukaryota</taxon>
        <taxon>Fungi</taxon>
        <taxon>Fungi incertae sedis</taxon>
        <taxon>Zoopagomycota</taxon>
        <taxon>Kickxellomycotina</taxon>
        <taxon>Kickxellomycetes</taxon>
        <taxon>Kickxellales</taxon>
        <taxon>Kickxellaceae</taxon>
        <taxon>Coemansia</taxon>
    </lineage>
</organism>
<dbReference type="PANTHER" id="PTHR13439">
    <property type="entry name" value="CT120 PROTEIN"/>
    <property type="match status" value="1"/>
</dbReference>
<reference evidence="8" key="1">
    <citation type="submission" date="2022-07" db="EMBL/GenBank/DDBJ databases">
        <title>Phylogenomic reconstructions and comparative analyses of Kickxellomycotina fungi.</title>
        <authorList>
            <person name="Reynolds N.K."/>
            <person name="Stajich J.E."/>
            <person name="Barry K."/>
            <person name="Grigoriev I.V."/>
            <person name="Crous P."/>
            <person name="Smith M.E."/>
        </authorList>
    </citation>
    <scope>NUCLEOTIDE SEQUENCE</scope>
    <source>
        <strain evidence="8">NRRL 3115</strain>
    </source>
</reference>
<dbReference type="InterPro" id="IPR050846">
    <property type="entry name" value="TLCD"/>
</dbReference>
<feature type="transmembrane region" description="Helical" evidence="6">
    <location>
        <begin position="73"/>
        <end position="95"/>
    </location>
</feature>
<feature type="transmembrane region" description="Helical" evidence="6">
    <location>
        <begin position="137"/>
        <end position="155"/>
    </location>
</feature>
<sequence>MSFLVEYYQQLVDLPAAQRFCSLVGLPKLTSYWPTLLALSVLCQLLRLSSNTLSSLIFGAKFNSLSARQKYDWGVRLVSQVHAVTVVVLAVPIFFKEELIKDKLYGFDNYTAWVYTILCGYFLWDIFVCISDHKKIGIGFTIHAIASFGVFILIYRPSLQYHGASFIMFEASTIFLNNNWWLDKLGMTGSRLQLYNASILVFLYLTVRLMFGTYMSYHLFEELKAKGANTPTVLYYFYRIANHAVMILSYYWFYLMIIAIKKRFVPKKSSTIKTKAD</sequence>
<dbReference type="SMART" id="SM00724">
    <property type="entry name" value="TLC"/>
    <property type="match status" value="1"/>
</dbReference>
<dbReference type="Pfam" id="PF03798">
    <property type="entry name" value="TRAM_LAG1_CLN8"/>
    <property type="match status" value="1"/>
</dbReference>